<protein>
    <submittedName>
        <fullName evidence="1">Uncharacterized protein</fullName>
    </submittedName>
</protein>
<accession>A0A5B7H612</accession>
<sequence length="87" mass="9403">MEGWLVLYTQNIVERRKSRCVSVPVSVEGREGRHEAAGQDGPHGQFKDGSPCWTLQVEGSLPSPPRGKDCPVTAGREWAITGAAASR</sequence>
<name>A0A5B7H612_PORTR</name>
<proteinExistence type="predicted"/>
<comment type="caution">
    <text evidence="1">The sequence shown here is derived from an EMBL/GenBank/DDBJ whole genome shotgun (WGS) entry which is preliminary data.</text>
</comment>
<dbReference type="Proteomes" id="UP000324222">
    <property type="component" value="Unassembled WGS sequence"/>
</dbReference>
<evidence type="ECO:0000313" key="2">
    <source>
        <dbReference type="Proteomes" id="UP000324222"/>
    </source>
</evidence>
<dbReference type="AlphaFoldDB" id="A0A5B7H612"/>
<organism evidence="1 2">
    <name type="scientific">Portunus trituberculatus</name>
    <name type="common">Swimming crab</name>
    <name type="synonym">Neptunus trituberculatus</name>
    <dbReference type="NCBI Taxonomy" id="210409"/>
    <lineage>
        <taxon>Eukaryota</taxon>
        <taxon>Metazoa</taxon>
        <taxon>Ecdysozoa</taxon>
        <taxon>Arthropoda</taxon>
        <taxon>Crustacea</taxon>
        <taxon>Multicrustacea</taxon>
        <taxon>Malacostraca</taxon>
        <taxon>Eumalacostraca</taxon>
        <taxon>Eucarida</taxon>
        <taxon>Decapoda</taxon>
        <taxon>Pleocyemata</taxon>
        <taxon>Brachyura</taxon>
        <taxon>Eubrachyura</taxon>
        <taxon>Portunoidea</taxon>
        <taxon>Portunidae</taxon>
        <taxon>Portuninae</taxon>
        <taxon>Portunus</taxon>
    </lineage>
</organism>
<keyword evidence="2" id="KW-1185">Reference proteome</keyword>
<reference evidence="1 2" key="1">
    <citation type="submission" date="2019-05" db="EMBL/GenBank/DDBJ databases">
        <title>Another draft genome of Portunus trituberculatus and its Hox gene families provides insights of decapod evolution.</title>
        <authorList>
            <person name="Jeong J.-H."/>
            <person name="Song I."/>
            <person name="Kim S."/>
            <person name="Choi T."/>
            <person name="Kim D."/>
            <person name="Ryu S."/>
            <person name="Kim W."/>
        </authorList>
    </citation>
    <scope>NUCLEOTIDE SEQUENCE [LARGE SCALE GENOMIC DNA]</scope>
    <source>
        <tissue evidence="1">Muscle</tissue>
    </source>
</reference>
<dbReference type="EMBL" id="VSRR010021890">
    <property type="protein sequence ID" value="MPC64294.1"/>
    <property type="molecule type" value="Genomic_DNA"/>
</dbReference>
<evidence type="ECO:0000313" key="1">
    <source>
        <dbReference type="EMBL" id="MPC64294.1"/>
    </source>
</evidence>
<gene>
    <name evidence="1" type="ORF">E2C01_058406</name>
</gene>